<dbReference type="SUPFAM" id="SSF56935">
    <property type="entry name" value="Porins"/>
    <property type="match status" value="1"/>
</dbReference>
<dbReference type="Proteomes" id="UP000293162">
    <property type="component" value="Unassembled WGS sequence"/>
</dbReference>
<reference evidence="6 7" key="1">
    <citation type="submission" date="2019-02" db="EMBL/GenBank/DDBJ databases">
        <title>Bacterial novel species Emticicia sp. 17J42-9 isolated from soil.</title>
        <authorList>
            <person name="Jung H.-Y."/>
        </authorList>
    </citation>
    <scope>NUCLEOTIDE SEQUENCE [LARGE SCALE GENOMIC DNA]</scope>
    <source>
        <strain evidence="6 7">17J42-9</strain>
    </source>
</reference>
<dbReference type="GO" id="GO:0009279">
    <property type="term" value="C:cell outer membrane"/>
    <property type="evidence" value="ECO:0007669"/>
    <property type="project" value="UniProtKB-SubCell"/>
</dbReference>
<evidence type="ECO:0000256" key="2">
    <source>
        <dbReference type="ARBA" id="ARBA00023136"/>
    </source>
</evidence>
<dbReference type="InterPro" id="IPR041700">
    <property type="entry name" value="OMP_b-brl_3"/>
</dbReference>
<proteinExistence type="predicted"/>
<dbReference type="Gene3D" id="2.40.170.20">
    <property type="entry name" value="TonB-dependent receptor, beta-barrel domain"/>
    <property type="match status" value="1"/>
</dbReference>
<accession>A0A4Q5LVJ3</accession>
<organism evidence="6 7">
    <name type="scientific">Emticicia agri</name>
    <dbReference type="NCBI Taxonomy" id="2492393"/>
    <lineage>
        <taxon>Bacteria</taxon>
        <taxon>Pseudomonadati</taxon>
        <taxon>Bacteroidota</taxon>
        <taxon>Cytophagia</taxon>
        <taxon>Cytophagales</taxon>
        <taxon>Leadbetterellaceae</taxon>
        <taxon>Emticicia</taxon>
    </lineage>
</organism>
<sequence>MKKLLLSCMLALAGLLLCTYVHAQNGAKGQQITGVLVDSLSQKNPDFITVALMKDKNVSVKVDYSKADGSFRFVGLKPAKYYLVISGVGYKGKTLSADLSDSTKTILNLGKIFITEEALGLKEVKVSATKQIVKQEVDRISYDTQADPESKVFSVLDMMRKVPYLSLDAEDNIQLKGNSDFRILINGKPSSMVERSYKDILRSMPASSIQRIEVITTPPSKYDAEGLSGIINIITNKNVTNGYNGSLNVSERFPVGGPGIGGSLSAKIGKWGLSAFGGANLYKNPQTATILTRNTFGESSTLLDQRGFNKSENKSGYLGLEISYELDSLNLISGQFNINGNRNDAISSQSSDLTKGSEILQRYYLNNVGDGTGSGFDAALNYQLGFKADKNRLLTLSYRYYGFDSGQDNVINISERINYDLPNYRQLNDQLFSEHTIQVDYVHPIKKLMIEAGMKGILRNNKSNFEYRTYNSDTDNYQILEELSNKFSNTQNIYGIYNTYQYNFKKWGVKAGVRVEQTVLDANFATTNSKVSQNYFNVIPTISINRKFKKSGLNFGYTQRIRRPNIYQLNPFVDRSNPNFERTGNPNLRPSVLNDINIGYNWSGKSSFSLSVGHTFIKDMFFPVIVYDPATGITRSSFGNVGKAKLLPMVMVNFNHPITKKWNMSINPRMAYAMTEGIINGKLIKNKGLMYGANLSSGYRLEKNWRVNVNINYNGPNINIQEKTNHFFGYSASVNKDVVKDKLSFSASFNNPFNKFRRNIRDSFGPDFLQYNEQRNYFRTFNFSLNYKFGKLKESIKKNKRGIRNDDVQGGEN</sequence>
<evidence type="ECO:0000256" key="4">
    <source>
        <dbReference type="SAM" id="SignalP"/>
    </source>
</evidence>
<keyword evidence="7" id="KW-1185">Reference proteome</keyword>
<evidence type="ECO:0000313" key="6">
    <source>
        <dbReference type="EMBL" id="RYU93761.1"/>
    </source>
</evidence>
<dbReference type="SUPFAM" id="SSF49464">
    <property type="entry name" value="Carboxypeptidase regulatory domain-like"/>
    <property type="match status" value="1"/>
</dbReference>
<evidence type="ECO:0000259" key="5">
    <source>
        <dbReference type="Pfam" id="PF14905"/>
    </source>
</evidence>
<evidence type="ECO:0000256" key="3">
    <source>
        <dbReference type="ARBA" id="ARBA00023237"/>
    </source>
</evidence>
<keyword evidence="6" id="KW-0675">Receptor</keyword>
<feature type="chain" id="PRO_5020576697" evidence="4">
    <location>
        <begin position="24"/>
        <end position="813"/>
    </location>
</feature>
<dbReference type="Gene3D" id="2.170.130.10">
    <property type="entry name" value="TonB-dependent receptor, plug domain"/>
    <property type="match status" value="1"/>
</dbReference>
<protein>
    <submittedName>
        <fullName evidence="6">TonB-dependent receptor</fullName>
    </submittedName>
</protein>
<keyword evidence="2" id="KW-0472">Membrane</keyword>
<feature type="signal peptide" evidence="4">
    <location>
        <begin position="1"/>
        <end position="23"/>
    </location>
</feature>
<comment type="caution">
    <text evidence="6">The sequence shown here is derived from an EMBL/GenBank/DDBJ whole genome shotgun (WGS) entry which is preliminary data.</text>
</comment>
<feature type="domain" description="Outer membrane protein beta-barrel" evidence="5">
    <location>
        <begin position="389"/>
        <end position="787"/>
    </location>
</feature>
<dbReference type="OrthoDB" id="905812at2"/>
<dbReference type="PANTHER" id="PTHR40980:SF4">
    <property type="entry name" value="TONB-DEPENDENT RECEPTOR-LIKE BETA-BARREL DOMAIN-CONTAINING PROTEIN"/>
    <property type="match status" value="1"/>
</dbReference>
<name>A0A4Q5LVJ3_9BACT</name>
<dbReference type="InterPro" id="IPR036942">
    <property type="entry name" value="Beta-barrel_TonB_sf"/>
</dbReference>
<dbReference type="EMBL" id="SEWF01000037">
    <property type="protein sequence ID" value="RYU93761.1"/>
    <property type="molecule type" value="Genomic_DNA"/>
</dbReference>
<keyword evidence="4" id="KW-0732">Signal</keyword>
<comment type="subcellular location">
    <subcellularLocation>
        <location evidence="1">Cell outer membrane</location>
    </subcellularLocation>
</comment>
<dbReference type="InterPro" id="IPR008969">
    <property type="entry name" value="CarboxyPept-like_regulatory"/>
</dbReference>
<dbReference type="AlphaFoldDB" id="A0A4Q5LVJ3"/>
<dbReference type="InterPro" id="IPR037066">
    <property type="entry name" value="Plug_dom_sf"/>
</dbReference>
<dbReference type="PANTHER" id="PTHR40980">
    <property type="entry name" value="PLUG DOMAIN-CONTAINING PROTEIN"/>
    <property type="match status" value="1"/>
</dbReference>
<gene>
    <name evidence="6" type="ORF">EWM59_20350</name>
</gene>
<keyword evidence="3" id="KW-0998">Cell outer membrane</keyword>
<evidence type="ECO:0000313" key="7">
    <source>
        <dbReference type="Proteomes" id="UP000293162"/>
    </source>
</evidence>
<evidence type="ECO:0000256" key="1">
    <source>
        <dbReference type="ARBA" id="ARBA00004442"/>
    </source>
</evidence>
<dbReference type="Pfam" id="PF14905">
    <property type="entry name" value="OMP_b-brl_3"/>
    <property type="match status" value="1"/>
</dbReference>
<dbReference type="RefSeq" id="WP_130023091.1">
    <property type="nucleotide sequence ID" value="NZ_SEWF01000037.1"/>
</dbReference>